<dbReference type="PANTHER" id="PTHR34605">
    <property type="entry name" value="PHAGE_INTEGRASE DOMAIN-CONTAINING PROTEIN"/>
    <property type="match status" value="1"/>
</dbReference>
<dbReference type="SUPFAM" id="SSF56349">
    <property type="entry name" value="DNA breaking-rejoining enzymes"/>
    <property type="match status" value="1"/>
</dbReference>
<feature type="region of interest" description="Disordered" evidence="3">
    <location>
        <begin position="1659"/>
        <end position="1772"/>
    </location>
</feature>
<feature type="compositionally biased region" description="Basic and acidic residues" evidence="3">
    <location>
        <begin position="1082"/>
        <end position="1100"/>
    </location>
</feature>
<dbReference type="Gene3D" id="1.10.443.10">
    <property type="entry name" value="Intergrase catalytic core"/>
    <property type="match status" value="1"/>
</dbReference>
<feature type="compositionally biased region" description="Low complexity" evidence="3">
    <location>
        <begin position="629"/>
        <end position="642"/>
    </location>
</feature>
<accession>A0ABP0SZ26</accession>
<organism evidence="6 7">
    <name type="scientific">Durusdinium trenchii</name>
    <dbReference type="NCBI Taxonomy" id="1381693"/>
    <lineage>
        <taxon>Eukaryota</taxon>
        <taxon>Sar</taxon>
        <taxon>Alveolata</taxon>
        <taxon>Dinophyceae</taxon>
        <taxon>Suessiales</taxon>
        <taxon>Symbiodiniaceae</taxon>
        <taxon>Durusdinium</taxon>
    </lineage>
</organism>
<feature type="region of interest" description="Disordered" evidence="3">
    <location>
        <begin position="408"/>
        <end position="464"/>
    </location>
</feature>
<feature type="compositionally biased region" description="Low complexity" evidence="3">
    <location>
        <begin position="1747"/>
        <end position="1759"/>
    </location>
</feature>
<evidence type="ECO:0000313" key="7">
    <source>
        <dbReference type="Proteomes" id="UP001642484"/>
    </source>
</evidence>
<dbReference type="PANTHER" id="PTHR34605:SF3">
    <property type="entry name" value="P CELL-TYPE AGGLUTINATION PROTEIN MAP4-LIKE-RELATED"/>
    <property type="match status" value="1"/>
</dbReference>
<dbReference type="InterPro" id="IPR052925">
    <property type="entry name" value="Phage_Integrase-like_Recomb"/>
</dbReference>
<protein>
    <submittedName>
        <fullName evidence="6">Uncharacterized protein</fullName>
    </submittedName>
</protein>
<dbReference type="InterPro" id="IPR011010">
    <property type="entry name" value="DNA_brk_join_enz"/>
</dbReference>
<feature type="compositionally biased region" description="Basic and acidic residues" evidence="3">
    <location>
        <begin position="1659"/>
        <end position="1668"/>
    </location>
</feature>
<keyword evidence="1" id="KW-0238">DNA-binding</keyword>
<gene>
    <name evidence="6" type="ORF">CCMP2556_LOCUS54953</name>
</gene>
<feature type="region of interest" description="Disordered" evidence="3">
    <location>
        <begin position="2914"/>
        <end position="2934"/>
    </location>
</feature>
<feature type="region of interest" description="Disordered" evidence="3">
    <location>
        <begin position="1829"/>
        <end position="1850"/>
    </location>
</feature>
<reference evidence="6 7" key="1">
    <citation type="submission" date="2024-02" db="EMBL/GenBank/DDBJ databases">
        <authorList>
            <person name="Chen Y."/>
            <person name="Shah S."/>
            <person name="Dougan E. K."/>
            <person name="Thang M."/>
            <person name="Chan C."/>
        </authorList>
    </citation>
    <scope>NUCLEOTIDE SEQUENCE [LARGE SCALE GENOMIC DNA]</scope>
</reference>
<keyword evidence="4" id="KW-0472">Membrane</keyword>
<feature type="region of interest" description="Disordered" evidence="3">
    <location>
        <begin position="616"/>
        <end position="656"/>
    </location>
</feature>
<evidence type="ECO:0000256" key="2">
    <source>
        <dbReference type="ARBA" id="ARBA00023172"/>
    </source>
</evidence>
<sequence length="3306" mass="369648">MVVRWLMVAALVAHGRGWWNASTPPEPLPMKPWWRGKVEEWVPAATPWLDGASETFSKVASLTEPTAESGFDWSLWTLADLAFSLLGWTLFGSAWAGVRNGCRRICQCCILLGCCIIAHYIWAVCWPVVSLVCAVMMTVVWLARRLLRALGGVVFVVQRFLGGTPEASMADYFGPGTGQPPETAELRKFKYHASTDKWVVIKKGDHTAVFKVSNESHPIRSSGVYIGIKVDTLRGAPSLLQELTGVDKVHLCRSEECSEPGYHFKVYGLTKKIDYESFNFNQASKEAMTWGSRAWQWALGGSKNLAAKVRDLGSESERDEEPCQAHRVFWSTEKGDERLAPAPCSHQARERTTLLKEDQLGEQDTVPLCEGHGSQYILKRFAKKCSHADCRRLGHTGHQGLMLRWNHEESVKQRRASRSRSREPTRDHELEDNLGEEVNELEGDRGLRWRPSASTTPRRRSTSRRFDDGFEVVSDGVREGRADNRGSKARSLLQEMKGAHDDVWEDEPDSKRVKTTSKSPGRTPKSSIHRSLAKLGMLDSPDGGPERSILEEFFEVYTEGKHEGMTEEKARGVLCDRHGSNFQEITRKLYGQAWEEQQKGQKGLSKFLQKWRKDAQEVAQPVFPPSTPQPSSTWSVVSSDPSGKPSNPSSPEMSEKAGVGDLLVGAPRIYGRSADRKAGAREETYDPMAKLTQAIQNQTSEIATLVRAQQDSGQHPPGSVRGLGRQSEELVYLMRACDQYDVKVCPGDVGAALANSLLAAQVGASTKLRSLGFRQKISTRLAVGLAGPYWGTTDKHALTAADFVQVTDAELDAFASEARHLKGPGEQRPAPPTRLDEWIARVKRQNQVWALAYGMEWLEVREHALDLLAGWHQELPHKWPLQIVMDAWEELHWRFMEEMKEVLRQLKKVAKRESMSLAEIRFHALLPGPEGRAWLELPRTFDLLNPEGWFKMELEPRIERRQERALWRLTWGGDKKQAAGLHAGGEKEAEEDSRGGGKPSTNLIGPKLTQEEVNKARDRAPVGKGGALLCWGYLTHAGCHSATCQRAHENLKASFEALDPAVQMQLLRRGGLRRMKQETAESARDKIQALRQGVQKDKASKISKPMRKAGADKEDDGGEKAEEVKAGGTCTVHFNEVPEEFEAIDYTKQEDVRDFVNRDDRSWGLPVRHQDRGYFPFQDFQAPEEAVNMVDKAEKLAAGPVLGKLQEASDDLYAWASARVAADGEVTFEELMGEMVAYGVADLAEEAAIILEKQGGTRAGENTRLVVRETMWATGEPGQGYVEVDGRSWRSWDYQEEVFMSEELAGILQLPEPVIEKRQCVTKTLAAGILWREKGRRPTLQEVENKAREQRLDQARPALDAATQMGEAAEFVTPIEHELRVYLHDLLHPAHERDFRSLAVFPIMELGAAKVVVVRADFQGNLLVETIVGPDWEDGGWIVWTLIWKGHMVLLQPPADFDGLAWLAVEERQSTPVLGFNFYWHARHDQPVSAPGRVACRLCRPPRRAGETSLGSGLIRQHSTLAAVATSYANMYGSGVAGSTTHQRAVRGLAKGVKLLLRLRSSLTRTIELATSLSMISLTLWFVGFICNGRFLAHELLLSLKVAVEGPFWRRRSRFAAKVFVNALDNGAFPVAESSGPSGRYPKMWDLPSWQAILKRPDEVPERDHTHGEGPSGDEGPRAETYVRENQTDGEIADNYVRENRTNEECVDDEGGNTRGFGTSAGASDSLEEPVSSPFEFGSEAEEAVEEPSSSPFELSPQEVNDEPSGVWASPEGTRNLDRVTVVEPDEWQVDRASGTVTVTRRQPRRNLFMPGLLGDNFPGGYGLPWLTDADNDPGGAGPHEGGESEEDIDGSTEYEDAVDYLNTINGLDQPTKQGWERVLDAGDALLCAAGGVQEAAQWLWDARATHGLANLRGVEDPCLDKILHPDLLAYLRHVKRHGMEARHVGPRERATAGLHPNAKRNLEQVYAQIWKDVKKHRALVASQDHPKLGNTMASPFEAVPKLLPDRSVSNEVRVVHDQRPVNQGTHKDFHPPALQPTHDQIARRVLFLKHRYPGCQVHIAKKDISGAFRLLWVAPADVELFAGDLPWKDAAMPDEEGHSGEVRGRPLTVLYLVSSFGFSGSPGEWTPWGRATEEFHRAHRPGLPRRDGALGFDCKILVDDAVLVEPLLGLRPWISAACYETGVKQMLGKEAVNREKDAIEGQFKEEQVIWGLTMNAASEKAFLPERRILRGSYLLGDSAFDAGEKCVTVRQVQQFRGITTGWAIVVRGLANELRAADIFLSNDEGGLPARPRKLGYKNELLEVEDAWEDLWSLFEVCRWLCARSDRWETHFGTTLKELLPVKERLSLPNEWKETVWVSSDATTQVIGAIDWTFGAAARATVTELEPWLMGVAEQEMQEDGDMRVHISEMLSLVAFVCERGPLWKGKVVLYAGDNSTVRQWVCKRQSGSRAGRLLVRVLNLCEMNYGFTLVGGWWRTFHNVDSDYITRCNTQEFEEMLVKKGWEKVELGPAISKAIEDTARFGPCFLSWQDPEDRQVMLQLKEKRLKRFVDKPLGIPWDKLRVIELASDDRWLKDFESLAPEGHSKIGRTRVVIVATLPVDEKGILVDKFIKEVSRLRPYVVIWEGPRCAPWEKALEGFRANGLGGVTFEFVSTELGEYLARRRQCLVGARFNLTEDIVKRCLVKTVTAPPLGAAVGRANQSKDLVWRKPFKMVIEPGVPRAPLLPQVVGHVWESPEGERKNVHGLAGPGRWPLRYNDGEFEVLEVFDRRGRPGHLRALQPLEVWQCQGRSCEAWDELLHQGKTVQEIANQGNRATGLQVASNLLVMAGALVEFGEILEDDHNAGALGYEPYDLSMAKLLAWLRKWKWRHFGAGDLHGGDGRAGGDIHKRMVSRAGEALWVWCLEIESEENRDESETVETFRDTSAGGRRPKLTKPAHLPAGQHVLLEPRKVPFDGAIQTQVEEWLEENIAGSKATSTLRMYRSAWEKWEAWATRQRWPSCYLDVKGDKLANEDKLLAFLGYLGWLGSTAASIKQALFAVKDGHKRGGAGDPTEGMFRVWMLVTSLDRHAERKPRRLGVTPGMLLWIGRSLCNSDLFGEDQVDKAMVQAALLVAWFFMLRAKEYCDSGGVDAHMILRGMDVRLTKDGCDVKTGANEVTIQFRKTKADQEAFGSCKTMGATGELHLCPVHALEELREVAQRRFSPGPEAHLPLFRWGNGTTLRRTEVQAVLQKAARAEGLPEDRFMSHSLQIGGASALFQASGEIELVKRMGRWSSSAVQRYLYDGGEVLKELSGRMARVDKRIHYT</sequence>
<keyword evidence="4" id="KW-0812">Transmembrane</keyword>
<dbReference type="EMBL" id="CAXAMN010028794">
    <property type="protein sequence ID" value="CAK9117688.1"/>
    <property type="molecule type" value="Genomic_DNA"/>
</dbReference>
<dbReference type="SUPFAM" id="SSF47823">
    <property type="entry name" value="lambda integrase-like, N-terminal domain"/>
    <property type="match status" value="1"/>
</dbReference>
<dbReference type="InterPro" id="IPR013762">
    <property type="entry name" value="Integrase-like_cat_sf"/>
</dbReference>
<feature type="compositionally biased region" description="Basic and acidic residues" evidence="3">
    <location>
        <begin position="984"/>
        <end position="995"/>
    </location>
</feature>
<feature type="compositionally biased region" description="Basic and acidic residues" evidence="3">
    <location>
        <begin position="1675"/>
        <end position="1687"/>
    </location>
</feature>
<name>A0ABP0SZ26_9DINO</name>
<feature type="chain" id="PRO_5046297391" evidence="5">
    <location>
        <begin position="18"/>
        <end position="3306"/>
    </location>
</feature>
<dbReference type="Gene3D" id="1.10.150.130">
    <property type="match status" value="1"/>
</dbReference>
<feature type="signal peptide" evidence="5">
    <location>
        <begin position="1"/>
        <end position="17"/>
    </location>
</feature>
<feature type="region of interest" description="Disordered" evidence="3">
    <location>
        <begin position="977"/>
        <end position="1005"/>
    </location>
</feature>
<keyword evidence="2" id="KW-0233">DNA recombination</keyword>
<keyword evidence="5" id="KW-0732">Signal</keyword>
<dbReference type="Proteomes" id="UP001642484">
    <property type="component" value="Unassembled WGS sequence"/>
</dbReference>
<feature type="region of interest" description="Disordered" evidence="3">
    <location>
        <begin position="496"/>
        <end position="545"/>
    </location>
</feature>
<feature type="compositionally biased region" description="Acidic residues" evidence="3">
    <location>
        <begin position="432"/>
        <end position="441"/>
    </location>
</feature>
<dbReference type="InterPro" id="IPR010998">
    <property type="entry name" value="Integrase_recombinase_N"/>
</dbReference>
<feature type="region of interest" description="Disordered" evidence="3">
    <location>
        <begin position="1082"/>
        <end position="1120"/>
    </location>
</feature>
<keyword evidence="7" id="KW-1185">Reference proteome</keyword>
<evidence type="ECO:0000256" key="4">
    <source>
        <dbReference type="SAM" id="Phobius"/>
    </source>
</evidence>
<feature type="compositionally biased region" description="Polar residues" evidence="3">
    <location>
        <begin position="516"/>
        <end position="526"/>
    </location>
</feature>
<feature type="transmembrane region" description="Helical" evidence="4">
    <location>
        <begin position="128"/>
        <end position="147"/>
    </location>
</feature>
<feature type="transmembrane region" description="Helical" evidence="4">
    <location>
        <begin position="73"/>
        <end position="98"/>
    </location>
</feature>
<keyword evidence="4" id="KW-1133">Transmembrane helix</keyword>
<evidence type="ECO:0000256" key="5">
    <source>
        <dbReference type="SAM" id="SignalP"/>
    </source>
</evidence>
<feature type="compositionally biased region" description="Basic and acidic residues" evidence="3">
    <location>
        <begin position="420"/>
        <end position="431"/>
    </location>
</feature>
<evidence type="ECO:0000313" key="6">
    <source>
        <dbReference type="EMBL" id="CAK9117688.1"/>
    </source>
</evidence>
<evidence type="ECO:0000256" key="3">
    <source>
        <dbReference type="SAM" id="MobiDB-lite"/>
    </source>
</evidence>
<comment type="caution">
    <text evidence="6">The sequence shown here is derived from an EMBL/GenBank/DDBJ whole genome shotgun (WGS) entry which is preliminary data.</text>
</comment>
<proteinExistence type="predicted"/>
<evidence type="ECO:0000256" key="1">
    <source>
        <dbReference type="ARBA" id="ARBA00023125"/>
    </source>
</evidence>